<evidence type="ECO:0000256" key="2">
    <source>
        <dbReference type="ARBA" id="ARBA00010912"/>
    </source>
</evidence>
<dbReference type="Proteomes" id="UP000094444">
    <property type="component" value="Unassembled WGS sequence"/>
</dbReference>
<feature type="domain" description="MJ1316 RNA cyclic group end recognition" evidence="11">
    <location>
        <begin position="1110"/>
        <end position="1180"/>
    </location>
</feature>
<dbReference type="PANTHER" id="PTHR10682:SF23">
    <property type="entry name" value="POLYNUCLEOTIDE ADENYLYLTRANSFERASE"/>
    <property type="match status" value="1"/>
</dbReference>
<dbReference type="GO" id="GO:0005634">
    <property type="term" value="C:nucleus"/>
    <property type="evidence" value="ECO:0007669"/>
    <property type="project" value="UniProtKB-SubCell"/>
</dbReference>
<dbReference type="GO" id="GO:1990817">
    <property type="term" value="F:poly(A) RNA polymerase activity"/>
    <property type="evidence" value="ECO:0007669"/>
    <property type="project" value="UniProtKB-EC"/>
</dbReference>
<dbReference type="STRING" id="158607.A0A2P5HZV2"/>
<dbReference type="GO" id="GO:0006397">
    <property type="term" value="P:mRNA processing"/>
    <property type="evidence" value="ECO:0007669"/>
    <property type="project" value="UniProtKB-KW"/>
</dbReference>
<name>A0A2P5HZV2_DIAHE</name>
<dbReference type="Pfam" id="PF13563">
    <property type="entry name" value="2_5_RNA_ligase2"/>
    <property type="match status" value="1"/>
</dbReference>
<gene>
    <name evidence="13" type="ORF">DHEL01_v205817</name>
</gene>
<evidence type="ECO:0000256" key="6">
    <source>
        <dbReference type="ARBA" id="ARBA00022741"/>
    </source>
</evidence>
<evidence type="ECO:0000313" key="13">
    <source>
        <dbReference type="EMBL" id="POS75784.1"/>
    </source>
</evidence>
<feature type="compositionally biased region" description="Acidic residues" evidence="9">
    <location>
        <begin position="1049"/>
        <end position="1070"/>
    </location>
</feature>
<comment type="similarity">
    <text evidence="2">Belongs to the poly(A) polymerase family.</text>
</comment>
<dbReference type="SUPFAM" id="SSF81631">
    <property type="entry name" value="PAP/OAS1 substrate-binding domain"/>
    <property type="match status" value="1"/>
</dbReference>
<dbReference type="EC" id="2.7.7.19" evidence="3"/>
<dbReference type="SUPFAM" id="SSF81301">
    <property type="entry name" value="Nucleotidyltransferase"/>
    <property type="match status" value="1"/>
</dbReference>
<dbReference type="Pfam" id="PF04928">
    <property type="entry name" value="PAP_central"/>
    <property type="match status" value="1"/>
</dbReference>
<dbReference type="Pfam" id="PF04457">
    <property type="entry name" value="MJ1316"/>
    <property type="match status" value="1"/>
</dbReference>
<keyword evidence="14" id="KW-1185">Reference proteome</keyword>
<dbReference type="InterPro" id="IPR043519">
    <property type="entry name" value="NT_sf"/>
</dbReference>
<organism evidence="13 14">
    <name type="scientific">Diaporthe helianthi</name>
    <dbReference type="NCBI Taxonomy" id="158607"/>
    <lineage>
        <taxon>Eukaryota</taxon>
        <taxon>Fungi</taxon>
        <taxon>Dikarya</taxon>
        <taxon>Ascomycota</taxon>
        <taxon>Pezizomycotina</taxon>
        <taxon>Sordariomycetes</taxon>
        <taxon>Sordariomycetidae</taxon>
        <taxon>Diaporthales</taxon>
        <taxon>Diaporthaceae</taxon>
        <taxon>Diaporthe</taxon>
    </lineage>
</organism>
<evidence type="ECO:0000256" key="1">
    <source>
        <dbReference type="ARBA" id="ARBA00004123"/>
    </source>
</evidence>
<feature type="region of interest" description="Disordered" evidence="9">
    <location>
        <begin position="1049"/>
        <end position="1077"/>
    </location>
</feature>
<dbReference type="Pfam" id="PF03372">
    <property type="entry name" value="Exo_endo_phos"/>
    <property type="match status" value="1"/>
</dbReference>
<evidence type="ECO:0000259" key="10">
    <source>
        <dbReference type="Pfam" id="PF03372"/>
    </source>
</evidence>
<evidence type="ECO:0000256" key="4">
    <source>
        <dbReference type="ARBA" id="ARBA00022664"/>
    </source>
</evidence>
<dbReference type="SUPFAM" id="SSF56219">
    <property type="entry name" value="DNase I-like"/>
    <property type="match status" value="1"/>
</dbReference>
<evidence type="ECO:0000256" key="9">
    <source>
        <dbReference type="SAM" id="MobiDB-lite"/>
    </source>
</evidence>
<dbReference type="InterPro" id="IPR009097">
    <property type="entry name" value="Cyclic_Pdiesterase"/>
</dbReference>
<evidence type="ECO:0000256" key="7">
    <source>
        <dbReference type="ARBA" id="ARBA00022840"/>
    </source>
</evidence>
<dbReference type="InterPro" id="IPR011068">
    <property type="entry name" value="NuclTrfase_I-like_C"/>
</dbReference>
<dbReference type="GO" id="GO:0031123">
    <property type="term" value="P:RNA 3'-end processing"/>
    <property type="evidence" value="ECO:0007669"/>
    <property type="project" value="InterPro"/>
</dbReference>
<dbReference type="GO" id="GO:0005524">
    <property type="term" value="F:ATP binding"/>
    <property type="evidence" value="ECO:0007669"/>
    <property type="project" value="UniProtKB-KW"/>
</dbReference>
<reference evidence="13" key="1">
    <citation type="submission" date="2017-09" db="EMBL/GenBank/DDBJ databases">
        <title>Polyketide synthases of a Diaporthe helianthi virulent isolate.</title>
        <authorList>
            <person name="Baroncelli R."/>
        </authorList>
    </citation>
    <scope>NUCLEOTIDE SEQUENCE [LARGE SCALE GENOMIC DNA]</scope>
    <source>
        <strain evidence="13">7/96</strain>
    </source>
</reference>
<evidence type="ECO:0000256" key="8">
    <source>
        <dbReference type="ARBA" id="ARBA00023242"/>
    </source>
</evidence>
<dbReference type="Gene3D" id="1.10.1410.10">
    <property type="match status" value="1"/>
</dbReference>
<dbReference type="InterPro" id="IPR005135">
    <property type="entry name" value="Endo/exonuclease/phosphatase"/>
</dbReference>
<evidence type="ECO:0000259" key="12">
    <source>
        <dbReference type="Pfam" id="PF04928"/>
    </source>
</evidence>
<comment type="subcellular location">
    <subcellularLocation>
        <location evidence="1">Nucleus</location>
    </subcellularLocation>
</comment>
<sequence>MATPTKFSLTSRDTALCIIPPRSQWSKVDHLRSHYDRAYGKWPPHVNLVYPFVQVGALSRAAEAVQSAAAAAADQGQKPKNICLDAASVFEHKHENTIYIHYDEDDSQIKDLRTAILQALGHQDAGDYHMHMTIGQSEDMNDSWHQFLLQKARWLPRVEWTVDHLHILIREKLPAGGSGMKTWATVSLHDGSISRCDTPKPFFDELPTAVENDGVPYSYLGDGLWGQPSLVDHSTLSPTEISNLAVSSYNVLAEFEYPPSQARYPLVVRNILSDSARADVLVLQEVTDDFLVFLLSEPDIRDLFTFCSWGPPDQESVQPLPSHNNIVVLSKHAFTWEYVRFHREHKGAVVAQFQTLGQWDDADFRPLILAAVHLTHGLKDGSVAAKKMEVETILKYLDDTHPENPTILAGDFNITTSSYTINQALEKKAVAPQSITYLRNIEETFVQSGFVDTWTELQVENGAASDDGLDAAFKGEQGATYDPTTNALTAEVVGSGFNMRPQRYDRILVRADDYLKAANFNKFGFITEEIGKFASDHWGVRAILRRIGPQAESQEAPSTAANITPVQLKTAKHLSETEDGLVGVLKHFQAIPSEEQIQQHAATFKLLRETILESSAPTASTETGRSGTSLVLVPVGSYGLGVWTSASDMDCLCIGPFSSSTFFSLAIQRLRKAADRGVKVMRRVKASTGTMLELEVNGVKVDLQYAPAGAIAAKWPDCLRLPASDPAWSLSAQTLNKLKAVRDLDYVRRSVPDIVKFRLAHRLVKTWAKRRGIYALKYGYLGGIPITVLLARIHKLLAHDSVVVSLSDLLVTFFNHYAGFNWRSDVAFDPFFHKQLNYRRTDREALAILGYAPPALNTCLAASVPSVRTIAEEFQRADKMLSEEGMTWSRFLETDGSADFLQSYKSYIKINVQFWGGSLTRGRGLVGWLESRCVSLLVDLNRRLPDLHVRFWPARFVEASAAASSTGDEQQGDYEGFYLVGLDKLERSTTDDKAIQEKLLDVLRKFEDQIRGDPKYYDERTSWVEAGVIRRAALKPLQVDAREWGEYTIGDDESDEEEEEQEEEEEEEEAAQGSNVYEDYQAVHSAANKGRRTNQPRSVVVSKPAGAGKFRTASDVLNRLRWDPSLDSGDFIVGYEDRFAGAMEKALDAWKSEQTDEEFIPQHRVLYFKRRSDATIVWERRTRTDLLFGSGGGPSIKT</sequence>
<dbReference type="OrthoDB" id="10263155at2759"/>
<keyword evidence="4" id="KW-0507">mRNA processing</keyword>
<dbReference type="InterPro" id="IPR036691">
    <property type="entry name" value="Endo/exonu/phosph_ase_sf"/>
</dbReference>
<keyword evidence="5" id="KW-0808">Transferase</keyword>
<dbReference type="InParanoid" id="A0A2P5HZV2"/>
<protein>
    <recommendedName>
        <fullName evidence="3">polynucleotide adenylyltransferase</fullName>
        <ecNumber evidence="3">2.7.7.19</ecNumber>
    </recommendedName>
</protein>
<keyword evidence="7" id="KW-0067">ATP-binding</keyword>
<dbReference type="Gene3D" id="3.30.460.10">
    <property type="entry name" value="Beta Polymerase, domain 2"/>
    <property type="match status" value="1"/>
</dbReference>
<dbReference type="Gene3D" id="3.60.10.10">
    <property type="entry name" value="Endonuclease/exonuclease/phosphatase"/>
    <property type="match status" value="1"/>
</dbReference>
<keyword evidence="6" id="KW-0547">Nucleotide-binding</keyword>
<dbReference type="SUPFAM" id="SSF55003">
    <property type="entry name" value="PAP/Archaeal CCA-adding enzyme, C-terminal domain"/>
    <property type="match status" value="1"/>
</dbReference>
<feature type="domain" description="Endonuclease/exonuclease/phosphatase" evidence="10">
    <location>
        <begin position="248"/>
        <end position="511"/>
    </location>
</feature>
<dbReference type="InterPro" id="IPR007012">
    <property type="entry name" value="PolA_pol_cen_dom"/>
</dbReference>
<dbReference type="InterPro" id="IPR040459">
    <property type="entry name" value="MJ1316"/>
</dbReference>
<evidence type="ECO:0000256" key="5">
    <source>
        <dbReference type="ARBA" id="ARBA00022679"/>
    </source>
</evidence>
<dbReference type="GO" id="GO:0003723">
    <property type="term" value="F:RNA binding"/>
    <property type="evidence" value="ECO:0007669"/>
    <property type="project" value="InterPro"/>
</dbReference>
<dbReference type="EMBL" id="MAVT02000444">
    <property type="protein sequence ID" value="POS75784.1"/>
    <property type="molecule type" value="Genomic_DNA"/>
</dbReference>
<dbReference type="PANTHER" id="PTHR10682">
    <property type="entry name" value="POLY A POLYMERASE"/>
    <property type="match status" value="1"/>
</dbReference>
<evidence type="ECO:0000313" key="14">
    <source>
        <dbReference type="Proteomes" id="UP000094444"/>
    </source>
</evidence>
<proteinExistence type="inferred from homology"/>
<dbReference type="SUPFAM" id="SSF55144">
    <property type="entry name" value="LigT-like"/>
    <property type="match status" value="1"/>
</dbReference>
<comment type="caution">
    <text evidence="13">The sequence shown here is derived from an EMBL/GenBank/DDBJ whole genome shotgun (WGS) entry which is preliminary data.</text>
</comment>
<dbReference type="Gene3D" id="3.90.1140.10">
    <property type="entry name" value="Cyclic phosphodiesterase"/>
    <property type="match status" value="1"/>
</dbReference>
<dbReference type="AlphaFoldDB" id="A0A2P5HZV2"/>
<feature type="domain" description="Poly(A) polymerase central" evidence="12">
    <location>
        <begin position="756"/>
        <end position="883"/>
    </location>
</feature>
<keyword evidence="8" id="KW-0539">Nucleus</keyword>
<evidence type="ECO:0000256" key="3">
    <source>
        <dbReference type="ARBA" id="ARBA00012388"/>
    </source>
</evidence>
<evidence type="ECO:0000259" key="11">
    <source>
        <dbReference type="Pfam" id="PF04457"/>
    </source>
</evidence>
<accession>A0A2P5HZV2</accession>